<evidence type="ECO:0000313" key="1">
    <source>
        <dbReference type="EMBL" id="KAK1891879.1"/>
    </source>
</evidence>
<gene>
    <name evidence="1" type="ORF">KUDE01_010703</name>
</gene>
<comment type="caution">
    <text evidence="1">The sequence shown here is derived from an EMBL/GenBank/DDBJ whole genome shotgun (WGS) entry which is preliminary data.</text>
</comment>
<dbReference type="AlphaFoldDB" id="A0AAD9C010"/>
<dbReference type="Proteomes" id="UP001228049">
    <property type="component" value="Unassembled WGS sequence"/>
</dbReference>
<dbReference type="EMBL" id="JASDAP010000015">
    <property type="protein sequence ID" value="KAK1891879.1"/>
    <property type="molecule type" value="Genomic_DNA"/>
</dbReference>
<accession>A0AAD9C010</accession>
<proteinExistence type="predicted"/>
<sequence length="194" mass="21360">MAHSVIDQAPPLHILSLYPSYKWQTDSGSGDIAAASVCLSEHPRCGRAPLSSVCDSNFTQPGSSVPEVTRQSDSELRGGVWSNGRGSRTFLPGFLHSLENPPHITTIVRATLLPQSKDQNSIHVFSEQMSSQLGWCEHRYNADRKPRQSLVEPIMGRAVGEGLQTPLFLCRVTLRYMINFLTKSTQAARSLPSL</sequence>
<protein>
    <submittedName>
        <fullName evidence="1">Nuclear pore complex protein 15</fullName>
    </submittedName>
</protein>
<evidence type="ECO:0000313" key="2">
    <source>
        <dbReference type="Proteomes" id="UP001228049"/>
    </source>
</evidence>
<organism evidence="1 2">
    <name type="scientific">Dissostichus eleginoides</name>
    <name type="common">Patagonian toothfish</name>
    <name type="synonym">Dissostichus amissus</name>
    <dbReference type="NCBI Taxonomy" id="100907"/>
    <lineage>
        <taxon>Eukaryota</taxon>
        <taxon>Metazoa</taxon>
        <taxon>Chordata</taxon>
        <taxon>Craniata</taxon>
        <taxon>Vertebrata</taxon>
        <taxon>Euteleostomi</taxon>
        <taxon>Actinopterygii</taxon>
        <taxon>Neopterygii</taxon>
        <taxon>Teleostei</taxon>
        <taxon>Neoteleostei</taxon>
        <taxon>Acanthomorphata</taxon>
        <taxon>Eupercaria</taxon>
        <taxon>Perciformes</taxon>
        <taxon>Notothenioidei</taxon>
        <taxon>Nototheniidae</taxon>
        <taxon>Dissostichus</taxon>
    </lineage>
</organism>
<reference evidence="1" key="1">
    <citation type="submission" date="2023-04" db="EMBL/GenBank/DDBJ databases">
        <title>Chromosome-level genome of Chaenocephalus aceratus.</title>
        <authorList>
            <person name="Park H."/>
        </authorList>
    </citation>
    <scope>NUCLEOTIDE SEQUENCE</scope>
    <source>
        <strain evidence="1">DE</strain>
        <tissue evidence="1">Muscle</tissue>
    </source>
</reference>
<name>A0AAD9C010_DISEL</name>
<keyword evidence="2" id="KW-1185">Reference proteome</keyword>